<sequence>MKKVALFFFIIVISLFMPPTTAQPTLLISISPKEVEIFPGDSFTINVTLKNVGNETAYNVTVYAIDQIKGVLFTQGYVNALSPGESRNLTLKVYTTNPSAGLYKIHIVAKWGNQLVEDILTLKVRSVVNFSLLIDGSEKVRYGRNATFTLAITSYSNLLLYGDAKVEVKRDGKTIQVLSYKPIVKEGESWVTTLSLPGTEVGNYTILFSANFYGREKKIEHNFTIYRRNLSYTVKFENGKIIVNVFEGENPASDVKVTIDALSFVTGKDGKIEYEVNEPGVYTVTLDLDGKVVEELVRVKTPLLFASQENTTLIVRAVDPDGYPIEGIVIKVFGPKGYIYNVTDSNGIARFNLNDIGYGEVEVSAESSKYLPASTTFITKKPVTPTSNPPSTEATPTKTPTFTPSTTVQTPSPTPVGTKISSRIWEFLFYLALFLGTVLFTSYFAFFRPIIVEDNIGERHFIRVRAPRFLPLKNFEYRMKGYAKEVWATKGEVKIEDGVIVWRIDELEPGEEATLQVVLS</sequence>
<dbReference type="InterPro" id="IPR013783">
    <property type="entry name" value="Ig-like_fold"/>
</dbReference>
<evidence type="ECO:0000259" key="3">
    <source>
        <dbReference type="Pfam" id="PF07705"/>
    </source>
</evidence>
<dbReference type="Pfam" id="PF07705">
    <property type="entry name" value="CARDB"/>
    <property type="match status" value="1"/>
</dbReference>
<dbReference type="Gene3D" id="2.60.40.10">
    <property type="entry name" value="Immunoglobulins"/>
    <property type="match status" value="1"/>
</dbReference>
<feature type="domain" description="CARDB" evidence="3">
    <location>
        <begin position="24"/>
        <end position="117"/>
    </location>
</feature>
<name>A0A5C0XQW0_PYRFU</name>
<evidence type="ECO:0000313" key="5">
    <source>
        <dbReference type="Proteomes" id="UP000324354"/>
    </source>
</evidence>
<dbReference type="Proteomes" id="UP000324354">
    <property type="component" value="Chromosome"/>
</dbReference>
<dbReference type="GeneID" id="41713320"/>
<feature type="compositionally biased region" description="Low complexity" evidence="1">
    <location>
        <begin position="389"/>
        <end position="411"/>
    </location>
</feature>
<dbReference type="OrthoDB" id="86225at2157"/>
<accession>A0A5C0XQW0</accession>
<dbReference type="AlphaFoldDB" id="A0A5C0XQW0"/>
<dbReference type="RefSeq" id="WP_011012649.1">
    <property type="nucleotide sequence ID" value="NC_003413.1"/>
</dbReference>
<evidence type="ECO:0000256" key="2">
    <source>
        <dbReference type="SAM" id="Phobius"/>
    </source>
</evidence>
<dbReference type="GeneID" id="13300812"/>
<keyword evidence="2" id="KW-0812">Transmembrane</keyword>
<dbReference type="InterPro" id="IPR011635">
    <property type="entry name" value="CARDB"/>
</dbReference>
<evidence type="ECO:0000256" key="1">
    <source>
        <dbReference type="SAM" id="MobiDB-lite"/>
    </source>
</evidence>
<feature type="transmembrane region" description="Helical" evidence="2">
    <location>
        <begin position="427"/>
        <end position="446"/>
    </location>
</feature>
<dbReference type="SUPFAM" id="SSF49373">
    <property type="entry name" value="Invasin/intimin cell-adhesion fragments"/>
    <property type="match status" value="1"/>
</dbReference>
<keyword evidence="2" id="KW-1133">Transmembrane helix</keyword>
<proteinExistence type="predicted"/>
<reference evidence="4 5" key="1">
    <citation type="submission" date="2017-08" db="EMBL/GenBank/DDBJ databases">
        <title>Resequencing and Reannotation of the genome of Pyrococcus furiosus type strain DSM3638.</title>
        <authorList>
            <person name="Reichelt R.M."/>
            <person name="Bunk B."/>
        </authorList>
    </citation>
    <scope>NUCLEOTIDE SEQUENCE [LARGE SCALE GENOMIC DNA]</scope>
    <source>
        <strain evidence="4 5">DSM 3638</strain>
    </source>
</reference>
<protein>
    <recommendedName>
        <fullName evidence="3">CARDB domain-containing protein</fullName>
    </recommendedName>
</protein>
<dbReference type="EMBL" id="CP023154">
    <property type="protein sequence ID" value="QEK79129.1"/>
    <property type="molecule type" value="Genomic_DNA"/>
</dbReference>
<keyword evidence="2" id="KW-0472">Membrane</keyword>
<organism evidence="4 5">
    <name type="scientific">Pyrococcus furiosus (strain ATCC 43587 / DSM 3638 / JCM 8422 / Vc1)</name>
    <dbReference type="NCBI Taxonomy" id="186497"/>
    <lineage>
        <taxon>Archaea</taxon>
        <taxon>Methanobacteriati</taxon>
        <taxon>Methanobacteriota</taxon>
        <taxon>Thermococci</taxon>
        <taxon>Thermococcales</taxon>
        <taxon>Thermococcaceae</taxon>
        <taxon>Pyrococcus</taxon>
    </lineage>
</organism>
<evidence type="ECO:0000313" key="4">
    <source>
        <dbReference type="EMBL" id="QEK79129.1"/>
    </source>
</evidence>
<feature type="region of interest" description="Disordered" evidence="1">
    <location>
        <begin position="381"/>
        <end position="414"/>
    </location>
</feature>
<dbReference type="InterPro" id="IPR008964">
    <property type="entry name" value="Invasin/intimin_cell_adhesion"/>
</dbReference>
<gene>
    <name evidence="4" type="ORF">PFDSM3638_07560</name>
</gene>